<dbReference type="AlphaFoldDB" id="A0ABD3XAK5"/>
<dbReference type="EMBL" id="JBJQND010000003">
    <property type="protein sequence ID" value="KAL3883292.1"/>
    <property type="molecule type" value="Genomic_DNA"/>
</dbReference>
<comment type="caution">
    <text evidence="1">The sequence shown here is derived from an EMBL/GenBank/DDBJ whole genome shotgun (WGS) entry which is preliminary data.</text>
</comment>
<evidence type="ECO:0000313" key="1">
    <source>
        <dbReference type="EMBL" id="KAL3883292.1"/>
    </source>
</evidence>
<organism evidence="1 2">
    <name type="scientific">Sinanodonta woodiana</name>
    <name type="common">Chinese pond mussel</name>
    <name type="synonym">Anodonta woodiana</name>
    <dbReference type="NCBI Taxonomy" id="1069815"/>
    <lineage>
        <taxon>Eukaryota</taxon>
        <taxon>Metazoa</taxon>
        <taxon>Spiralia</taxon>
        <taxon>Lophotrochozoa</taxon>
        <taxon>Mollusca</taxon>
        <taxon>Bivalvia</taxon>
        <taxon>Autobranchia</taxon>
        <taxon>Heteroconchia</taxon>
        <taxon>Palaeoheterodonta</taxon>
        <taxon>Unionida</taxon>
        <taxon>Unionoidea</taxon>
        <taxon>Unionidae</taxon>
        <taxon>Unioninae</taxon>
        <taxon>Sinanodonta</taxon>
    </lineage>
</organism>
<proteinExistence type="predicted"/>
<reference evidence="1 2" key="1">
    <citation type="submission" date="2024-11" db="EMBL/GenBank/DDBJ databases">
        <title>Chromosome-level genome assembly of the freshwater bivalve Anodonta woodiana.</title>
        <authorList>
            <person name="Chen X."/>
        </authorList>
    </citation>
    <scope>NUCLEOTIDE SEQUENCE [LARGE SCALE GENOMIC DNA]</scope>
    <source>
        <strain evidence="1">MN2024</strain>
        <tissue evidence="1">Gills</tissue>
    </source>
</reference>
<name>A0ABD3XAK5_SINWO</name>
<evidence type="ECO:0000313" key="2">
    <source>
        <dbReference type="Proteomes" id="UP001634394"/>
    </source>
</evidence>
<dbReference type="Proteomes" id="UP001634394">
    <property type="component" value="Unassembled WGS sequence"/>
</dbReference>
<keyword evidence="2" id="KW-1185">Reference proteome</keyword>
<gene>
    <name evidence="1" type="ORF">ACJMK2_029574</name>
</gene>
<evidence type="ECO:0008006" key="3">
    <source>
        <dbReference type="Google" id="ProtNLM"/>
    </source>
</evidence>
<protein>
    <recommendedName>
        <fullName evidence="3">Nucleotidyltransferase family protein</fullName>
    </recommendedName>
</protein>
<accession>A0ABD3XAK5</accession>
<sequence>MASNIPDYYKEVSLRLNRILDAVGLGEDIRWKRINMWIQSEEVASVIYGYEHHCFGSQAEATTTYGLQSDVDYVCFIGGRVIKNLESWMPDVPTLLIVNDEHTPPGYVKLQGVNRYLPCPLYMEYNEQLTLDRYGRSVVCNDNHQLRLDAVDVEIHGPANRFSVKHYLVDNVHGMRLHAWPDQASQWLTRNRQHNWPSHETIRLI</sequence>